<evidence type="ECO:0000313" key="1">
    <source>
        <dbReference type="EMBL" id="CEK99802.1"/>
    </source>
</evidence>
<accession>A0A0B7C3P1</accession>
<reference evidence="1" key="1">
    <citation type="submission" date="2014-12" db="EMBL/GenBank/DDBJ databases">
        <title>Insight into the proteome of Arion vulgaris.</title>
        <authorList>
            <person name="Aradska J."/>
            <person name="Bulat T."/>
            <person name="Smidak R."/>
            <person name="Sarate P."/>
            <person name="Gangsoo J."/>
            <person name="Sialana F."/>
            <person name="Bilban M."/>
            <person name="Lubec G."/>
        </authorList>
    </citation>
    <scope>NUCLEOTIDE SEQUENCE</scope>
    <source>
        <tissue evidence="1">Skin</tissue>
    </source>
</reference>
<dbReference type="EMBL" id="HACG01052931">
    <property type="protein sequence ID" value="CEK99802.1"/>
    <property type="molecule type" value="Transcribed_RNA"/>
</dbReference>
<dbReference type="InterPro" id="IPR008993">
    <property type="entry name" value="TIMP-like_OB-fold"/>
</dbReference>
<gene>
    <name evidence="1" type="primary">ORF222167</name>
</gene>
<name>A0A0B7C3P1_9EUPU</name>
<dbReference type="Gene3D" id="2.40.50.120">
    <property type="match status" value="1"/>
</dbReference>
<dbReference type="AlphaFoldDB" id="A0A0B7C3P1"/>
<organism evidence="1">
    <name type="scientific">Arion vulgaris</name>
    <dbReference type="NCBI Taxonomy" id="1028688"/>
    <lineage>
        <taxon>Eukaryota</taxon>
        <taxon>Metazoa</taxon>
        <taxon>Spiralia</taxon>
        <taxon>Lophotrochozoa</taxon>
        <taxon>Mollusca</taxon>
        <taxon>Gastropoda</taxon>
        <taxon>Heterobranchia</taxon>
        <taxon>Euthyneura</taxon>
        <taxon>Panpulmonata</taxon>
        <taxon>Eupulmonata</taxon>
        <taxon>Stylommatophora</taxon>
        <taxon>Helicina</taxon>
        <taxon>Arionoidea</taxon>
        <taxon>Arionidae</taxon>
        <taxon>Arion</taxon>
    </lineage>
</organism>
<feature type="non-terminal residue" evidence="1">
    <location>
        <position position="69"/>
    </location>
</feature>
<sequence>QRFTDPASSALLSDVVIEAKVRQIHNHGQYQTYNITVAIRKSILKGSQFVNNGMPIKKVTIARFKNGGV</sequence>
<protein>
    <submittedName>
        <fullName evidence="1">Uncharacterized protein</fullName>
    </submittedName>
</protein>
<feature type="non-terminal residue" evidence="1">
    <location>
        <position position="1"/>
    </location>
</feature>
<proteinExistence type="predicted"/>